<evidence type="ECO:0000256" key="5">
    <source>
        <dbReference type="ARBA" id="ARBA00022679"/>
    </source>
</evidence>
<evidence type="ECO:0000259" key="8">
    <source>
        <dbReference type="PROSITE" id="PS51101"/>
    </source>
</evidence>
<comment type="caution">
    <text evidence="10">The sequence shown here is derived from an EMBL/GenBank/DDBJ whole genome shotgun (WGS) entry which is preliminary data.</text>
</comment>
<feature type="domain" description="PTS EIIB type-4" evidence="8">
    <location>
        <begin position="1"/>
        <end position="157"/>
    </location>
</feature>
<dbReference type="AlphaFoldDB" id="A0A242CCH9"/>
<dbReference type="InterPro" id="IPR004720">
    <property type="entry name" value="PTS_IIB_sorbose-sp"/>
</dbReference>
<dbReference type="SUPFAM" id="SSF52728">
    <property type="entry name" value="PTS IIb component"/>
    <property type="match status" value="1"/>
</dbReference>
<reference evidence="9 11" key="2">
    <citation type="submission" date="2018-07" db="EMBL/GenBank/DDBJ databases">
        <title>The Genome Sequence of Enterococcus sp. DIV0659b.</title>
        <authorList>
            <consortium name="The Broad Institute Genomics Platform"/>
            <consortium name="The Broad Institute Genomic Center for Infectious Diseases"/>
            <person name="Earl A."/>
            <person name="Manson A."/>
            <person name="Schwartman J."/>
            <person name="Gilmore M."/>
            <person name="Abouelleil A."/>
            <person name="Cao P."/>
            <person name="Chapman S."/>
            <person name="Cusick C."/>
            <person name="Shea T."/>
            <person name="Young S."/>
            <person name="Neafsey D."/>
            <person name="Nusbaum C."/>
            <person name="Birren B."/>
        </authorList>
    </citation>
    <scope>NUCLEOTIDE SEQUENCE [LARGE SCALE GENOMIC DNA]</scope>
    <source>
        <strain evidence="9 11">4G2_DIV0659</strain>
    </source>
</reference>
<dbReference type="OrthoDB" id="9788818at2"/>
<gene>
    <name evidence="9" type="ORF">A5880_001203</name>
    <name evidence="10" type="ORF">A5880_002234</name>
</gene>
<keyword evidence="5" id="KW-0808">Transferase</keyword>
<comment type="subcellular location">
    <subcellularLocation>
        <location evidence="1">Cytoplasm</location>
    </subcellularLocation>
</comment>
<evidence type="ECO:0000313" key="9">
    <source>
        <dbReference type="EMBL" id="MEI5993656.1"/>
    </source>
</evidence>
<dbReference type="InterPro" id="IPR036667">
    <property type="entry name" value="PTS_IIB_sorbose-sp_sf"/>
</dbReference>
<dbReference type="EMBL" id="NGLE02000001">
    <property type="protein sequence ID" value="MEI5993656.1"/>
    <property type="molecule type" value="Genomic_DNA"/>
</dbReference>
<sequence>MPVKLIRVDHRLIHGQVGFTWTKFLQANCILIASDAIMEDPLKMTAMKMATPNGVKLVMKNIEDSTKALNSGVTDKYSLLILCESVEDVYRLTQQVPSLKEVNLGGMKDAANRKQVSKSVHLSQQDIALIKEMDQAGITLTIQMVPDEQAINVNKLI</sequence>
<keyword evidence="2" id="KW-0813">Transport</keyword>
<dbReference type="Gene3D" id="3.40.35.10">
    <property type="entry name" value="Phosphotransferase system, sorbose subfamily IIB component"/>
    <property type="match status" value="1"/>
</dbReference>
<evidence type="ECO:0000256" key="1">
    <source>
        <dbReference type="ARBA" id="ARBA00004496"/>
    </source>
</evidence>
<evidence type="ECO:0000256" key="2">
    <source>
        <dbReference type="ARBA" id="ARBA00022448"/>
    </source>
</evidence>
<evidence type="ECO:0000256" key="6">
    <source>
        <dbReference type="ARBA" id="ARBA00022683"/>
    </source>
</evidence>
<accession>A0A242CCH9</accession>
<keyword evidence="6" id="KW-0598">Phosphotransferase system</keyword>
<dbReference type="STRING" id="1834181.A5880_002234"/>
<dbReference type="EMBL" id="NGLE01000003">
    <property type="protein sequence ID" value="OTO07964.1"/>
    <property type="molecule type" value="Genomic_DNA"/>
</dbReference>
<dbReference type="RefSeq" id="WP_086331110.1">
    <property type="nucleotide sequence ID" value="NZ_NGLE02000001.1"/>
</dbReference>
<dbReference type="CDD" id="cd00001">
    <property type="entry name" value="PTS_IIB_man"/>
    <property type="match status" value="1"/>
</dbReference>
<name>A0A242CCH9_9ENTE</name>
<dbReference type="GO" id="GO:0005737">
    <property type="term" value="C:cytoplasm"/>
    <property type="evidence" value="ECO:0007669"/>
    <property type="project" value="UniProtKB-SubCell"/>
</dbReference>
<keyword evidence="11" id="KW-1185">Reference proteome</keyword>
<dbReference type="Pfam" id="PF03830">
    <property type="entry name" value="PTSIIB_sorb"/>
    <property type="match status" value="1"/>
</dbReference>
<reference evidence="10" key="1">
    <citation type="submission" date="2017-05" db="EMBL/GenBank/DDBJ databases">
        <title>The Genome Sequence of Enterococcus sp. 4G2_DIV0659.</title>
        <authorList>
            <consortium name="The Broad Institute Genomics Platform"/>
            <consortium name="The Broad Institute Genomic Center for Infectious Diseases"/>
            <person name="Earl A."/>
            <person name="Manson A."/>
            <person name="Schwartman J."/>
            <person name="Gilmore M."/>
            <person name="Abouelleil A."/>
            <person name="Cao P."/>
            <person name="Chapman S."/>
            <person name="Cusick C."/>
            <person name="Shea T."/>
            <person name="Young S."/>
            <person name="Neafsey D."/>
            <person name="Nusbaum C."/>
            <person name="Birren B."/>
        </authorList>
    </citation>
    <scope>NUCLEOTIDE SEQUENCE [LARGE SCALE GENOMIC DNA]</scope>
    <source>
        <strain evidence="10">4G2_DIV0659</strain>
    </source>
</reference>
<evidence type="ECO:0000256" key="4">
    <source>
        <dbReference type="ARBA" id="ARBA00022597"/>
    </source>
</evidence>
<keyword evidence="3" id="KW-0963">Cytoplasm</keyword>
<dbReference type="PROSITE" id="PS51101">
    <property type="entry name" value="PTS_EIIB_TYPE_4"/>
    <property type="match status" value="1"/>
</dbReference>
<keyword evidence="4" id="KW-0762">Sugar transport</keyword>
<dbReference type="Proteomes" id="UP000195139">
    <property type="component" value="Unassembled WGS sequence"/>
</dbReference>
<protein>
    <recommendedName>
        <fullName evidence="8">PTS EIIB type-4 domain-containing protein</fullName>
    </recommendedName>
</protein>
<dbReference type="GO" id="GO:0008982">
    <property type="term" value="F:protein-N(PI)-phosphohistidine-sugar phosphotransferase activity"/>
    <property type="evidence" value="ECO:0007669"/>
    <property type="project" value="InterPro"/>
</dbReference>
<proteinExistence type="predicted"/>
<evidence type="ECO:0000256" key="3">
    <source>
        <dbReference type="ARBA" id="ARBA00022490"/>
    </source>
</evidence>
<evidence type="ECO:0000313" key="11">
    <source>
        <dbReference type="Proteomes" id="UP000195139"/>
    </source>
</evidence>
<evidence type="ECO:0000313" key="10">
    <source>
        <dbReference type="EMBL" id="OTO07964.1"/>
    </source>
</evidence>
<organism evidence="10">
    <name type="scientific">Candidatus Enterococcus mansonii</name>
    <dbReference type="NCBI Taxonomy" id="1834181"/>
    <lineage>
        <taxon>Bacteria</taxon>
        <taxon>Bacillati</taxon>
        <taxon>Bacillota</taxon>
        <taxon>Bacilli</taxon>
        <taxon>Lactobacillales</taxon>
        <taxon>Enterococcaceae</taxon>
        <taxon>Enterococcus</taxon>
    </lineage>
</organism>
<dbReference type="GO" id="GO:0009401">
    <property type="term" value="P:phosphoenolpyruvate-dependent sugar phosphotransferase system"/>
    <property type="evidence" value="ECO:0007669"/>
    <property type="project" value="UniProtKB-KW"/>
</dbReference>
<evidence type="ECO:0000256" key="7">
    <source>
        <dbReference type="ARBA" id="ARBA00022777"/>
    </source>
</evidence>
<dbReference type="GO" id="GO:0016301">
    <property type="term" value="F:kinase activity"/>
    <property type="evidence" value="ECO:0007669"/>
    <property type="project" value="UniProtKB-KW"/>
</dbReference>
<keyword evidence="7" id="KW-0418">Kinase</keyword>